<feature type="compositionally biased region" description="Gly residues" evidence="1">
    <location>
        <begin position="1"/>
        <end position="10"/>
    </location>
</feature>
<dbReference type="EMBL" id="FMIA01000002">
    <property type="protein sequence ID" value="SCL46774.1"/>
    <property type="molecule type" value="Genomic_DNA"/>
</dbReference>
<organism evidence="2 3">
    <name type="scientific">Micromonospora yangpuensis</name>
    <dbReference type="NCBI Taxonomy" id="683228"/>
    <lineage>
        <taxon>Bacteria</taxon>
        <taxon>Bacillati</taxon>
        <taxon>Actinomycetota</taxon>
        <taxon>Actinomycetes</taxon>
        <taxon>Micromonosporales</taxon>
        <taxon>Micromonosporaceae</taxon>
        <taxon>Micromonospora</taxon>
    </lineage>
</organism>
<evidence type="ECO:0000256" key="1">
    <source>
        <dbReference type="SAM" id="MobiDB-lite"/>
    </source>
</evidence>
<proteinExistence type="predicted"/>
<sequence length="194" mass="20704">MPRTGSGGGSSASSQSTSQRHTGELTAWLDDSTKADFDTFIAGLEPDFASQPLTRAYVKELQKLGKQYRLLRDAAERNPASVDQQSLVRAYQPIAQKKEELNEYVRDFIYTPESSPEPAPVNPQASTGMPAPPQPQAGAEQRARPAIPVFNPASQDWAAATGPGWPGGTSGAAQSSTPAGRAPDQPRSRGGRNR</sequence>
<reference evidence="3" key="1">
    <citation type="submission" date="2016-06" db="EMBL/GenBank/DDBJ databases">
        <authorList>
            <person name="Varghese N."/>
            <person name="Submissions Spin"/>
        </authorList>
    </citation>
    <scope>NUCLEOTIDE SEQUENCE [LARGE SCALE GENOMIC DNA]</scope>
    <source>
        <strain evidence="3">DSM 45577</strain>
    </source>
</reference>
<dbReference type="Proteomes" id="UP000198937">
    <property type="component" value="Unassembled WGS sequence"/>
</dbReference>
<feature type="compositionally biased region" description="Low complexity" evidence="1">
    <location>
        <begin position="136"/>
        <end position="146"/>
    </location>
</feature>
<accession>A0A1C6TYB4</accession>
<name>A0A1C6TYB4_9ACTN</name>
<evidence type="ECO:0000313" key="2">
    <source>
        <dbReference type="EMBL" id="SCL46774.1"/>
    </source>
</evidence>
<gene>
    <name evidence="2" type="ORF">GA0070617_0383</name>
</gene>
<feature type="region of interest" description="Disordered" evidence="1">
    <location>
        <begin position="111"/>
        <end position="194"/>
    </location>
</feature>
<protein>
    <submittedName>
        <fullName evidence="2">Uncharacterized protein</fullName>
    </submittedName>
</protein>
<dbReference type="AlphaFoldDB" id="A0A1C6TYB4"/>
<feature type="region of interest" description="Disordered" evidence="1">
    <location>
        <begin position="1"/>
        <end position="27"/>
    </location>
</feature>
<evidence type="ECO:0000313" key="3">
    <source>
        <dbReference type="Proteomes" id="UP000198937"/>
    </source>
</evidence>
<dbReference type="STRING" id="683228.GA0070617_0383"/>
<keyword evidence="3" id="KW-1185">Reference proteome</keyword>